<dbReference type="GO" id="GO:0008168">
    <property type="term" value="F:methyltransferase activity"/>
    <property type="evidence" value="ECO:0007669"/>
    <property type="project" value="UniProtKB-KW"/>
</dbReference>
<dbReference type="InterPro" id="IPR013216">
    <property type="entry name" value="Methyltransf_11"/>
</dbReference>
<sequence>MDAPGFAPKQAMPFGQKMFEVIGADETLAIAKFEMTLLPPFPADAVVHDTACGLGPVTEALLATSPPPGIQVKATDLAGGMVQLYNATGAAHEWPYTATLMDAQKLDFPDQTFTHAFLSFGLPIIQDPILAAKEMYRTLRPGGTAVTAFWLQIPQGECAQETRRAVYGPDARLAVEPKPEHKDRDYIRNVLIQGGFGFDDVQLHEKSAFLPVKSLDEFALAIWSAIGVPPGGWTQHDEDTWDAAVAKYKELLQKRSGFSVDEQGNIILEAIAQVAIVRKPSE</sequence>
<reference evidence="2 3" key="1">
    <citation type="journal article" date="2024" name="IMA Fungus">
        <title>Apiospora arundinis, a panoply of carbohydrate-active enzymes and secondary metabolites.</title>
        <authorList>
            <person name="Sorensen T."/>
            <person name="Petersen C."/>
            <person name="Muurmann A.T."/>
            <person name="Christiansen J.V."/>
            <person name="Brundto M.L."/>
            <person name="Overgaard C.K."/>
            <person name="Boysen A.T."/>
            <person name="Wollenberg R.D."/>
            <person name="Larsen T.O."/>
            <person name="Sorensen J.L."/>
            <person name="Nielsen K.L."/>
            <person name="Sondergaard T.E."/>
        </authorList>
    </citation>
    <scope>NUCLEOTIDE SEQUENCE [LARGE SCALE GENOMIC DNA]</scope>
    <source>
        <strain evidence="2 3">AAU 773</strain>
    </source>
</reference>
<keyword evidence="2" id="KW-0808">Transferase</keyword>
<evidence type="ECO:0000313" key="3">
    <source>
        <dbReference type="Proteomes" id="UP001390339"/>
    </source>
</evidence>
<dbReference type="Proteomes" id="UP001390339">
    <property type="component" value="Unassembled WGS sequence"/>
</dbReference>
<dbReference type="SUPFAM" id="SSF53335">
    <property type="entry name" value="S-adenosyl-L-methionine-dependent methyltransferases"/>
    <property type="match status" value="1"/>
</dbReference>
<feature type="domain" description="Methyltransferase type 11" evidence="1">
    <location>
        <begin position="49"/>
        <end position="146"/>
    </location>
</feature>
<dbReference type="Gene3D" id="3.40.50.150">
    <property type="entry name" value="Vaccinia Virus protein VP39"/>
    <property type="match status" value="1"/>
</dbReference>
<comment type="caution">
    <text evidence="2">The sequence shown here is derived from an EMBL/GenBank/DDBJ whole genome shotgun (WGS) entry which is preliminary data.</text>
</comment>
<dbReference type="GO" id="GO:0032259">
    <property type="term" value="P:methylation"/>
    <property type="evidence" value="ECO:0007669"/>
    <property type="project" value="UniProtKB-KW"/>
</dbReference>
<dbReference type="EMBL" id="JAPCWZ010000005">
    <property type="protein sequence ID" value="KAK8861929.1"/>
    <property type="molecule type" value="Genomic_DNA"/>
</dbReference>
<keyword evidence="2" id="KW-0489">Methyltransferase</keyword>
<dbReference type="Pfam" id="PF08241">
    <property type="entry name" value="Methyltransf_11"/>
    <property type="match status" value="1"/>
</dbReference>
<dbReference type="InterPro" id="IPR029063">
    <property type="entry name" value="SAM-dependent_MTases_sf"/>
</dbReference>
<evidence type="ECO:0000313" key="2">
    <source>
        <dbReference type="EMBL" id="KAK8861929.1"/>
    </source>
</evidence>
<evidence type="ECO:0000259" key="1">
    <source>
        <dbReference type="Pfam" id="PF08241"/>
    </source>
</evidence>
<accession>A0ABR2IED2</accession>
<organism evidence="2 3">
    <name type="scientific">Apiospora arundinis</name>
    <dbReference type="NCBI Taxonomy" id="335852"/>
    <lineage>
        <taxon>Eukaryota</taxon>
        <taxon>Fungi</taxon>
        <taxon>Dikarya</taxon>
        <taxon>Ascomycota</taxon>
        <taxon>Pezizomycotina</taxon>
        <taxon>Sordariomycetes</taxon>
        <taxon>Xylariomycetidae</taxon>
        <taxon>Amphisphaeriales</taxon>
        <taxon>Apiosporaceae</taxon>
        <taxon>Apiospora</taxon>
    </lineage>
</organism>
<proteinExistence type="predicted"/>
<keyword evidence="3" id="KW-1185">Reference proteome</keyword>
<name>A0ABR2IED2_9PEZI</name>
<gene>
    <name evidence="2" type="ORF">PGQ11_008164</name>
</gene>
<protein>
    <submittedName>
        <fullName evidence="2">S-adenosyl-L-methionine-dependent methyltransferase</fullName>
    </submittedName>
</protein>